<gene>
    <name evidence="4" type="ORF">H0485_04830</name>
</gene>
<feature type="region of interest" description="Disordered" evidence="3">
    <location>
        <begin position="104"/>
        <end position="123"/>
    </location>
</feature>
<accession>A0ABS8CIX8</accession>
<feature type="region of interest" description="Disordered" evidence="3">
    <location>
        <begin position="1"/>
        <end position="28"/>
    </location>
</feature>
<protein>
    <submittedName>
        <fullName evidence="4">HU family DNA-binding protein</fullName>
    </submittedName>
</protein>
<dbReference type="Pfam" id="PF00216">
    <property type="entry name" value="Bac_DNA_binding"/>
    <property type="match status" value="1"/>
</dbReference>
<comment type="caution">
    <text evidence="4">The sequence shown here is derived from an EMBL/GenBank/DDBJ whole genome shotgun (WGS) entry which is preliminary data.</text>
</comment>
<evidence type="ECO:0000256" key="1">
    <source>
        <dbReference type="ARBA" id="ARBA00010529"/>
    </source>
</evidence>
<sequence length="123" mass="12530">MAGKKTSGAAGAWAKEQGAKAADSTPEAAEGGLRLKELIDMVSQGRSGAGKKTAREVTEAVLAEIGAALDRGDAVNLAGLGKFREVKRTEKSGGTLLTLKLKRSAPGKLKEAKEGVAQDDAPG</sequence>
<dbReference type="EMBL" id="JACDXX010000003">
    <property type="protein sequence ID" value="MCB5409334.1"/>
    <property type="molecule type" value="Genomic_DNA"/>
</dbReference>
<dbReference type="Proteomes" id="UP001198571">
    <property type="component" value="Unassembled WGS sequence"/>
</dbReference>
<evidence type="ECO:0000313" key="4">
    <source>
        <dbReference type="EMBL" id="MCB5409334.1"/>
    </source>
</evidence>
<comment type="similarity">
    <text evidence="1">Belongs to the bacterial histone-like protein family.</text>
</comment>
<keyword evidence="2 4" id="KW-0238">DNA-binding</keyword>
<evidence type="ECO:0000313" key="5">
    <source>
        <dbReference type="Proteomes" id="UP001198571"/>
    </source>
</evidence>
<proteinExistence type="inferred from homology"/>
<dbReference type="InterPro" id="IPR000119">
    <property type="entry name" value="Hist_DNA-bd"/>
</dbReference>
<keyword evidence="5" id="KW-1185">Reference proteome</keyword>
<dbReference type="SUPFAM" id="SSF47729">
    <property type="entry name" value="IHF-like DNA-binding proteins"/>
    <property type="match status" value="1"/>
</dbReference>
<name>A0ABS8CIX8_9RHOB</name>
<evidence type="ECO:0000256" key="3">
    <source>
        <dbReference type="SAM" id="MobiDB-lite"/>
    </source>
</evidence>
<dbReference type="InterPro" id="IPR010992">
    <property type="entry name" value="IHF-like_DNA-bd_dom_sf"/>
</dbReference>
<dbReference type="GO" id="GO:0003677">
    <property type="term" value="F:DNA binding"/>
    <property type="evidence" value="ECO:0007669"/>
    <property type="project" value="UniProtKB-KW"/>
</dbReference>
<evidence type="ECO:0000256" key="2">
    <source>
        <dbReference type="ARBA" id="ARBA00023125"/>
    </source>
</evidence>
<organism evidence="4 5">
    <name type="scientific">Pseudogemmobacter faecipullorum</name>
    <dbReference type="NCBI Taxonomy" id="2755041"/>
    <lineage>
        <taxon>Bacteria</taxon>
        <taxon>Pseudomonadati</taxon>
        <taxon>Pseudomonadota</taxon>
        <taxon>Alphaproteobacteria</taxon>
        <taxon>Rhodobacterales</taxon>
        <taxon>Paracoccaceae</taxon>
        <taxon>Pseudogemmobacter</taxon>
    </lineage>
</organism>
<dbReference type="Gene3D" id="4.10.520.10">
    <property type="entry name" value="IHF-like DNA-binding proteins"/>
    <property type="match status" value="1"/>
</dbReference>
<dbReference type="RefSeq" id="WP_226934226.1">
    <property type="nucleotide sequence ID" value="NZ_JACDXX010000003.1"/>
</dbReference>
<reference evidence="4 5" key="1">
    <citation type="submission" date="2020-07" db="EMBL/GenBank/DDBJ databases">
        <title>Pseudogemmobacter sp. nov., isolated from poultry manure in Taiwan.</title>
        <authorList>
            <person name="Lin S.-Y."/>
            <person name="Tang Y.-S."/>
            <person name="Young C.-C."/>
        </authorList>
    </citation>
    <scope>NUCLEOTIDE SEQUENCE [LARGE SCALE GENOMIC DNA]</scope>
    <source>
        <strain evidence="4 5">CC-YST710</strain>
    </source>
</reference>